<dbReference type="Proteomes" id="UP001595453">
    <property type="component" value="Unassembled WGS sequence"/>
</dbReference>
<accession>A0ABV7CL55</accession>
<feature type="transmembrane region" description="Helical" evidence="1">
    <location>
        <begin position="95"/>
        <end position="115"/>
    </location>
</feature>
<evidence type="ECO:0000313" key="3">
    <source>
        <dbReference type="Proteomes" id="UP001595453"/>
    </source>
</evidence>
<name>A0ABV7CL55_9GAMM</name>
<dbReference type="EMBL" id="JBHRSD010000022">
    <property type="protein sequence ID" value="MFC3033375.1"/>
    <property type="molecule type" value="Genomic_DNA"/>
</dbReference>
<sequence>MDWTLALFPEGGGLGQSVITTVWIGVMVVGFLNLRFGFPLTGLVVPGYLVPLFISSPTSAVVILVESVVVFGLMRLTAKTAMEHFGYAEMFGRDRFFAIILLSILVRVVMDTLLWPSVALLLSQWDISFDYASELYSLGLVIIALTANVMWNGGFRYGVKVTAIQLALTYVIVRYGLMGWTNFSIANLSIMYEAVAASIVAAPKAYIILVITAFLASRANIKYGWEFNGIMLPALLALQLTQPSKLITSFIETGVILLIGGLLLSYTRLRHANFEGARLLMFFFNIGFAYKLLLNYWVVHYYPALKVTDTFAFGYMLSTLLALKIYQKNALGLIIRATLQTSVLGGFYAIAIGFLFMFVPSLLFTPTSVELQPVGAPRTLSERVNDYKSVLFTQSKQPLSLAQLQEQQQLERFSLAVKGLARTPDSEALNRLASEFAALDFILEQDDEHWFISDRQGHASRGLFVLNRNPHAEHVVLVPFPNSERLASDSAIALYSLYRGRALVLGNQQTPRVELSSPPPPQAYVNAFLTAIGNTELVQLRETNKRYQTPHLATPISSSFWIYNQIPNSISQRDLLEVFGPLTANFGLATPFSLPTPQYHGQFIEIFINSENYATLLAKLAAQHSAFTTTALLERNISLDTLIAEYTPHISAKGSYQFQLLSFSQAALWENEILKPLFALAANSDPETLTTATHLHLNRLNAIAFTMGYQLQYIRNSEGHFVALLPRDEAQYYQLGQGMYVLALGKPSATTIQVPRPLFESNTLKFAAQLFSQSNAELLLIAGAHPFASPTANVMSPDNVTSLFNVVHQSAQRYFNGVPILNLQIRSHSAPSSVRPSAIAFQNTFAQPEQANLLAQLETALRRLGVEAQWVQGQSATRGLELGTSPQSGYQQFSTQSELATLWLAADFKQQFSISAQALEERLLSVAHDAVVYPFNHAQFAQLPWAQLTDQQRNQLQAMQQAYLSNQHVPYLYALCQALSDSHCKVVDIFQNQTELALLITNGEVIYGVYLPTRNKLLFNRADVAALMVQP</sequence>
<feature type="transmembrane region" description="Helical" evidence="1">
    <location>
        <begin position="163"/>
        <end position="183"/>
    </location>
</feature>
<feature type="transmembrane region" description="Helical" evidence="1">
    <location>
        <begin position="279"/>
        <end position="298"/>
    </location>
</feature>
<feature type="transmembrane region" description="Helical" evidence="1">
    <location>
        <begin position="246"/>
        <end position="267"/>
    </location>
</feature>
<feature type="transmembrane region" description="Helical" evidence="1">
    <location>
        <begin position="12"/>
        <end position="32"/>
    </location>
</feature>
<dbReference type="Pfam" id="PF14102">
    <property type="entry name" value="Caps_synth_CapC"/>
    <property type="match status" value="2"/>
</dbReference>
<reference evidence="3" key="1">
    <citation type="journal article" date="2019" name="Int. J. Syst. Evol. Microbiol.">
        <title>The Global Catalogue of Microorganisms (GCM) 10K type strain sequencing project: providing services to taxonomists for standard genome sequencing and annotation.</title>
        <authorList>
            <consortium name="The Broad Institute Genomics Platform"/>
            <consortium name="The Broad Institute Genome Sequencing Center for Infectious Disease"/>
            <person name="Wu L."/>
            <person name="Ma J."/>
        </authorList>
    </citation>
    <scope>NUCLEOTIDE SEQUENCE [LARGE SCALE GENOMIC DNA]</scope>
    <source>
        <strain evidence="3">KCTC 42730</strain>
    </source>
</reference>
<dbReference type="RefSeq" id="WP_377124797.1">
    <property type="nucleotide sequence ID" value="NZ_JBHRSD010000022.1"/>
</dbReference>
<protein>
    <submittedName>
        <fullName evidence="2">Poly-gamma-glutamate biosynthesis protein PgsC/CapC</fullName>
    </submittedName>
</protein>
<keyword evidence="3" id="KW-1185">Reference proteome</keyword>
<feature type="transmembrane region" description="Helical" evidence="1">
    <location>
        <begin position="52"/>
        <end position="74"/>
    </location>
</feature>
<comment type="caution">
    <text evidence="2">The sequence shown here is derived from an EMBL/GenBank/DDBJ whole genome shotgun (WGS) entry which is preliminary data.</text>
</comment>
<feature type="transmembrane region" description="Helical" evidence="1">
    <location>
        <begin position="135"/>
        <end position="151"/>
    </location>
</feature>
<keyword evidence="1" id="KW-0472">Membrane</keyword>
<feature type="transmembrane region" description="Helical" evidence="1">
    <location>
        <begin position="343"/>
        <end position="364"/>
    </location>
</feature>
<evidence type="ECO:0000256" key="1">
    <source>
        <dbReference type="SAM" id="Phobius"/>
    </source>
</evidence>
<organism evidence="2 3">
    <name type="scientific">Pseudoalteromonas fenneropenaei</name>
    <dbReference type="NCBI Taxonomy" id="1737459"/>
    <lineage>
        <taxon>Bacteria</taxon>
        <taxon>Pseudomonadati</taxon>
        <taxon>Pseudomonadota</taxon>
        <taxon>Gammaproteobacteria</taxon>
        <taxon>Alteromonadales</taxon>
        <taxon>Pseudoalteromonadaceae</taxon>
        <taxon>Pseudoalteromonas</taxon>
    </lineage>
</organism>
<gene>
    <name evidence="2" type="ORF">ACFOEE_12680</name>
</gene>
<keyword evidence="1" id="KW-1133">Transmembrane helix</keyword>
<evidence type="ECO:0000313" key="2">
    <source>
        <dbReference type="EMBL" id="MFC3033375.1"/>
    </source>
</evidence>
<feature type="transmembrane region" description="Helical" evidence="1">
    <location>
        <begin position="195"/>
        <end position="216"/>
    </location>
</feature>
<keyword evidence="1" id="KW-0812">Transmembrane</keyword>
<dbReference type="InterPro" id="IPR008338">
    <property type="entry name" value="Capsule_biosynth_CapC"/>
</dbReference>
<proteinExistence type="predicted"/>
<feature type="transmembrane region" description="Helical" evidence="1">
    <location>
        <begin position="223"/>
        <end position="240"/>
    </location>
</feature>